<evidence type="ECO:0000313" key="4">
    <source>
        <dbReference type="EMBL" id="KIW07058.1"/>
    </source>
</evidence>
<dbReference type="Pfam" id="PF07930">
    <property type="entry name" value="DAP_B"/>
    <property type="match status" value="1"/>
</dbReference>
<keyword evidence="5" id="KW-1185">Reference proteome</keyword>
<keyword evidence="1" id="KW-0378">Hydrolase</keyword>
<dbReference type="EMBL" id="KN847533">
    <property type="protein sequence ID" value="KIW07058.1"/>
    <property type="molecule type" value="Genomic_DNA"/>
</dbReference>
<dbReference type="OrthoDB" id="5946976at2759"/>
<keyword evidence="1" id="KW-0031">Aminopeptidase</keyword>
<evidence type="ECO:0000313" key="5">
    <source>
        <dbReference type="Proteomes" id="UP000053259"/>
    </source>
</evidence>
<dbReference type="AlphaFoldDB" id="A0A0D2AJK6"/>
<evidence type="ECO:0000259" key="3">
    <source>
        <dbReference type="Pfam" id="PF07930"/>
    </source>
</evidence>
<evidence type="ECO:0000256" key="1">
    <source>
        <dbReference type="ARBA" id="ARBA00022438"/>
    </source>
</evidence>
<dbReference type="SUPFAM" id="SSF50886">
    <property type="entry name" value="D-aminopeptidase, middle and C-terminal domains"/>
    <property type="match status" value="2"/>
</dbReference>
<dbReference type="InterPro" id="IPR012856">
    <property type="entry name" value="DAP_B_dom"/>
</dbReference>
<evidence type="ECO:0000259" key="2">
    <source>
        <dbReference type="Pfam" id="PF00144"/>
    </source>
</evidence>
<dbReference type="Gene3D" id="2.40.128.50">
    <property type="match status" value="2"/>
</dbReference>
<feature type="domain" description="Beta-lactamase-related" evidence="2">
    <location>
        <begin position="8"/>
        <end position="282"/>
    </location>
</feature>
<protein>
    <recommendedName>
        <fullName evidence="6">Beta-lactamase-related domain-containing protein</fullName>
    </recommendedName>
</protein>
<dbReference type="Proteomes" id="UP000053259">
    <property type="component" value="Unassembled WGS sequence"/>
</dbReference>
<dbReference type="InterPro" id="IPR027279">
    <property type="entry name" value="D_amino_pept/lipop_sf"/>
</dbReference>
<organism evidence="4 5">
    <name type="scientific">Verruconis gallopava</name>
    <dbReference type="NCBI Taxonomy" id="253628"/>
    <lineage>
        <taxon>Eukaryota</taxon>
        <taxon>Fungi</taxon>
        <taxon>Dikarya</taxon>
        <taxon>Ascomycota</taxon>
        <taxon>Pezizomycotina</taxon>
        <taxon>Dothideomycetes</taxon>
        <taxon>Pleosporomycetidae</taxon>
        <taxon>Venturiales</taxon>
        <taxon>Sympoventuriaceae</taxon>
        <taxon>Verruconis</taxon>
    </lineage>
</organism>
<feature type="domain" description="D-aminopeptidase" evidence="3">
    <location>
        <begin position="294"/>
        <end position="473"/>
    </location>
</feature>
<dbReference type="GeneID" id="27309921"/>
<evidence type="ECO:0008006" key="6">
    <source>
        <dbReference type="Google" id="ProtNLM"/>
    </source>
</evidence>
<dbReference type="InterPro" id="IPR012338">
    <property type="entry name" value="Beta-lactam/transpept-like"/>
</dbReference>
<dbReference type="GO" id="GO:0004177">
    <property type="term" value="F:aminopeptidase activity"/>
    <property type="evidence" value="ECO:0007669"/>
    <property type="project" value="UniProtKB-KW"/>
</dbReference>
<dbReference type="VEuPathDB" id="FungiDB:PV09_01948"/>
<keyword evidence="1" id="KW-0645">Protease</keyword>
<dbReference type="Gene3D" id="3.40.710.10">
    <property type="entry name" value="DD-peptidase/beta-lactamase superfamily"/>
    <property type="match status" value="1"/>
</dbReference>
<dbReference type="Pfam" id="PF00144">
    <property type="entry name" value="Beta-lactamase"/>
    <property type="match status" value="1"/>
</dbReference>
<dbReference type="HOGENOM" id="CLU_020027_0_4_1"/>
<accession>A0A0D2AJK6</accession>
<dbReference type="PANTHER" id="PTHR43283">
    <property type="entry name" value="BETA-LACTAMASE-RELATED"/>
    <property type="match status" value="1"/>
</dbReference>
<gene>
    <name evidence="4" type="ORF">PV09_01948</name>
</gene>
<dbReference type="InterPro" id="IPR001466">
    <property type="entry name" value="Beta-lactam-related"/>
</dbReference>
<dbReference type="RefSeq" id="XP_016216927.1">
    <property type="nucleotide sequence ID" value="XM_016354911.1"/>
</dbReference>
<reference evidence="4 5" key="1">
    <citation type="submission" date="2015-01" db="EMBL/GenBank/DDBJ databases">
        <title>The Genome Sequence of Ochroconis gallopava CBS43764.</title>
        <authorList>
            <consortium name="The Broad Institute Genomics Platform"/>
            <person name="Cuomo C."/>
            <person name="de Hoog S."/>
            <person name="Gorbushina A."/>
            <person name="Stielow B."/>
            <person name="Teixiera M."/>
            <person name="Abouelleil A."/>
            <person name="Chapman S.B."/>
            <person name="Priest M."/>
            <person name="Young S.K."/>
            <person name="Wortman J."/>
            <person name="Nusbaum C."/>
            <person name="Birren B."/>
        </authorList>
    </citation>
    <scope>NUCLEOTIDE SEQUENCE [LARGE SCALE GENOMIC DNA]</scope>
    <source>
        <strain evidence="4 5">CBS 43764</strain>
    </source>
</reference>
<dbReference type="InterPro" id="IPR050789">
    <property type="entry name" value="Diverse_Enzym_Activities"/>
</dbReference>
<sequence>MSLSPQEVRQLLETLPNQYRGPAGAVAVLQDGEVIGQHVWGYADLERRIPLSADTPMPICSISKQMFCTLMLDLERNPTDSMANKGPVLEQMSNMLPQILPSEILQDTELTIDHLCDMQSGIRDYWALCMLCGAQVDSKFSIIEDGTPMLRKLKSLHFEPGTEFSYCNTNFYILGRLIEAVSKEPLANLLSERIFQPAGMKTAKLCPDTAKQPGPCIGYEGDTQGGFFRAHNAIEWSGDAGVVCSLKDMIAYERFFHSRWTDPQSGYRAAAEARSYKDGRRSSYRPKPTIPSAEPVSEWFGSFLDQSTQLAIRVSSYGKGKISVTYAGYPETLTLTDERNARSESMIARIQEDSLHIHCLGDNRVLNAFRISTIDALPYDESLKGSFYCEELESTFHCEGQTGLLYGAFDGYLGRGPANIMKHLGNDVWALACARGVDAPAPGDWTLVFKRDENGAAISVIIGCWLARRLEYQRM</sequence>
<proteinExistence type="predicted"/>
<name>A0A0D2AJK6_9PEZI</name>
<dbReference type="SUPFAM" id="SSF56601">
    <property type="entry name" value="beta-lactamase/transpeptidase-like"/>
    <property type="match status" value="1"/>
</dbReference>